<keyword evidence="1" id="KW-1133">Transmembrane helix</keyword>
<dbReference type="Proteomes" id="UP000321440">
    <property type="component" value="Unassembled WGS sequence"/>
</dbReference>
<protein>
    <recommendedName>
        <fullName evidence="4">CXXC-20-CXXC protein</fullName>
    </recommendedName>
</protein>
<sequence length="99" mass="11145">MPKCQACGEQWGWFDAFKVSFKRLTGKECATCGETQYPTYRDIKIGMVGILIVSAFILIRPLIDISTVTTITSGLLIATIFIFIIPYSVQLSNKHEPLW</sequence>
<dbReference type="RefSeq" id="WP_146815466.1">
    <property type="nucleotide sequence ID" value="NZ_BJYA01000005.1"/>
</dbReference>
<dbReference type="EMBL" id="BJYA01000005">
    <property type="protein sequence ID" value="GEN45490.1"/>
    <property type="molecule type" value="Genomic_DNA"/>
</dbReference>
<accession>A0A511W365</accession>
<dbReference type="InterPro" id="IPR026369">
    <property type="entry name" value="CxxC_20_CxxC"/>
</dbReference>
<dbReference type="NCBIfam" id="TIGR04104">
    <property type="entry name" value="cxxc_20_cxxc"/>
    <property type="match status" value="1"/>
</dbReference>
<evidence type="ECO:0000256" key="1">
    <source>
        <dbReference type="SAM" id="Phobius"/>
    </source>
</evidence>
<keyword evidence="3" id="KW-1185">Reference proteome</keyword>
<keyword evidence="1" id="KW-0812">Transmembrane</keyword>
<proteinExistence type="predicted"/>
<feature type="transmembrane region" description="Helical" evidence="1">
    <location>
        <begin position="45"/>
        <end position="63"/>
    </location>
</feature>
<evidence type="ECO:0000313" key="3">
    <source>
        <dbReference type="Proteomes" id="UP000321440"/>
    </source>
</evidence>
<name>A0A511W365_9BACI</name>
<organism evidence="2 3">
    <name type="scientific">Alkalibacillus haloalkaliphilus</name>
    <dbReference type="NCBI Taxonomy" id="94136"/>
    <lineage>
        <taxon>Bacteria</taxon>
        <taxon>Bacillati</taxon>
        <taxon>Bacillota</taxon>
        <taxon>Bacilli</taxon>
        <taxon>Bacillales</taxon>
        <taxon>Bacillaceae</taxon>
        <taxon>Alkalibacillus</taxon>
    </lineage>
</organism>
<evidence type="ECO:0008006" key="4">
    <source>
        <dbReference type="Google" id="ProtNLM"/>
    </source>
</evidence>
<feature type="transmembrane region" description="Helical" evidence="1">
    <location>
        <begin position="69"/>
        <end position="89"/>
    </location>
</feature>
<keyword evidence="1" id="KW-0472">Membrane</keyword>
<comment type="caution">
    <text evidence="2">The sequence shown here is derived from an EMBL/GenBank/DDBJ whole genome shotgun (WGS) entry which is preliminary data.</text>
</comment>
<dbReference type="OrthoDB" id="2418141at2"/>
<reference evidence="2 3" key="1">
    <citation type="submission" date="2019-07" db="EMBL/GenBank/DDBJ databases">
        <title>Whole genome shotgun sequence of Alkalibacillus haloalkaliphilus NBRC 103110.</title>
        <authorList>
            <person name="Hosoyama A."/>
            <person name="Uohara A."/>
            <person name="Ohji S."/>
            <person name="Ichikawa N."/>
        </authorList>
    </citation>
    <scope>NUCLEOTIDE SEQUENCE [LARGE SCALE GENOMIC DNA]</scope>
    <source>
        <strain evidence="2 3">NBRC 103110</strain>
    </source>
</reference>
<gene>
    <name evidence="2" type="ORF">AHA02nite_12660</name>
</gene>
<dbReference type="AlphaFoldDB" id="A0A511W365"/>
<evidence type="ECO:0000313" key="2">
    <source>
        <dbReference type="EMBL" id="GEN45490.1"/>
    </source>
</evidence>